<comment type="caution">
    <text evidence="1">The sequence shown here is derived from an EMBL/GenBank/DDBJ whole genome shotgun (WGS) entry which is preliminary data.</text>
</comment>
<organism evidence="1 2">
    <name type="scientific">Anaerobutyricum hallii</name>
    <dbReference type="NCBI Taxonomy" id="39488"/>
    <lineage>
        <taxon>Bacteria</taxon>
        <taxon>Bacillati</taxon>
        <taxon>Bacillota</taxon>
        <taxon>Clostridia</taxon>
        <taxon>Lachnospirales</taxon>
        <taxon>Lachnospiraceae</taxon>
        <taxon>Anaerobutyricum</taxon>
    </lineage>
</organism>
<dbReference type="EMBL" id="QRNJ01000090">
    <property type="protein sequence ID" value="RHK33477.1"/>
    <property type="molecule type" value="Genomic_DNA"/>
</dbReference>
<evidence type="ECO:0000313" key="1">
    <source>
        <dbReference type="EMBL" id="RHK33477.1"/>
    </source>
</evidence>
<name>A0A415G3B5_9FIRM</name>
<accession>A0A415G3B5</accession>
<reference evidence="1 2" key="1">
    <citation type="submission" date="2018-08" db="EMBL/GenBank/DDBJ databases">
        <title>A genome reference for cultivated species of the human gut microbiota.</title>
        <authorList>
            <person name="Zou Y."/>
            <person name="Xue W."/>
            <person name="Luo G."/>
        </authorList>
    </citation>
    <scope>NUCLEOTIDE SEQUENCE [LARGE SCALE GENOMIC DNA]</scope>
    <source>
        <strain evidence="1 2">AF45-14BH</strain>
    </source>
</reference>
<dbReference type="Proteomes" id="UP000283497">
    <property type="component" value="Unassembled WGS sequence"/>
</dbReference>
<proteinExistence type="predicted"/>
<protein>
    <submittedName>
        <fullName evidence="1">Uncharacterized protein</fullName>
    </submittedName>
</protein>
<sequence>MYFFFWRNLIHKKCPLSDKQFYFFNCLPKREHTIISYICDFSRCVLNIRFIRSYPTLAPRPQI</sequence>
<gene>
    <name evidence="1" type="ORF">DW068_15575</name>
</gene>
<dbReference type="AlphaFoldDB" id="A0A415G3B5"/>
<evidence type="ECO:0000313" key="2">
    <source>
        <dbReference type="Proteomes" id="UP000283497"/>
    </source>
</evidence>